<accession>A0A2T4UHY3</accession>
<dbReference type="PANTHER" id="PTHR30528:SF0">
    <property type="entry name" value="CYTOPLASMIC PROTEIN"/>
    <property type="match status" value="1"/>
</dbReference>
<evidence type="ECO:0000313" key="1">
    <source>
        <dbReference type="EMBL" id="PTL58851.1"/>
    </source>
</evidence>
<evidence type="ECO:0000313" key="2">
    <source>
        <dbReference type="Proteomes" id="UP000240739"/>
    </source>
</evidence>
<organism evidence="1 2">
    <name type="scientific">Paraconexibacter algicola</name>
    <dbReference type="NCBI Taxonomy" id="2133960"/>
    <lineage>
        <taxon>Bacteria</taxon>
        <taxon>Bacillati</taxon>
        <taxon>Actinomycetota</taxon>
        <taxon>Thermoleophilia</taxon>
        <taxon>Solirubrobacterales</taxon>
        <taxon>Paraconexibacteraceae</taxon>
        <taxon>Paraconexibacter</taxon>
    </lineage>
</organism>
<reference evidence="1 2" key="1">
    <citation type="submission" date="2018-03" db="EMBL/GenBank/DDBJ databases">
        <title>Aquarubrobacter algicola gen. nov., sp. nov., a novel actinobacterium isolated from shallow eutrophic lake during the end of cyanobacterial harmful algal blooms.</title>
        <authorList>
            <person name="Chun S.J."/>
        </authorList>
    </citation>
    <scope>NUCLEOTIDE SEQUENCE [LARGE SCALE GENOMIC DNA]</scope>
    <source>
        <strain evidence="1 2">Seoho-28</strain>
    </source>
</reference>
<dbReference type="Pfam" id="PF06224">
    <property type="entry name" value="AlkZ-like"/>
    <property type="match status" value="1"/>
</dbReference>
<dbReference type="RefSeq" id="WP_107567288.1">
    <property type="nucleotide sequence ID" value="NZ_PYYB01000001.1"/>
</dbReference>
<keyword evidence="2" id="KW-1185">Reference proteome</keyword>
<gene>
    <name evidence="1" type="ORF">C7Y72_03880</name>
</gene>
<comment type="caution">
    <text evidence="1">The sequence shown here is derived from an EMBL/GenBank/DDBJ whole genome shotgun (WGS) entry which is preliminary data.</text>
</comment>
<proteinExistence type="predicted"/>
<dbReference type="InterPro" id="IPR009351">
    <property type="entry name" value="AlkZ-like"/>
</dbReference>
<protein>
    <recommendedName>
        <fullName evidence="3">Winged helix-turn-helix domain-containing protein</fullName>
    </recommendedName>
</protein>
<dbReference type="PANTHER" id="PTHR30528">
    <property type="entry name" value="CYTOPLASMIC PROTEIN"/>
    <property type="match status" value="1"/>
</dbReference>
<dbReference type="EMBL" id="PYYB01000001">
    <property type="protein sequence ID" value="PTL58851.1"/>
    <property type="molecule type" value="Genomic_DNA"/>
</dbReference>
<dbReference type="OrthoDB" id="9787207at2"/>
<sequence length="415" mass="45607">MAQIPEIPAALARRMALHAQGLGAQTPAGWGPQDGDGAARIARVVQRIGCLQLDPVSTVARSPLLVLHARLGAIDEAALHEAAYGRRALFEYWCHEASLCWTGDLPFHRHRMRRWLAQSSPRAARARAFLAENAAFARSLVRTLRQAGPLPAAALEDRSAAPWRHGHWTDEVSGRQTVARMLDLLWLTGKVGVADRGPSPTATSARRWDLLERCLPDDLTDVAPIPSSRITRRAVERAVGMLGVARGPDVRAHFTRNRYDDLPGTLAALSGPRGPLTAVAVRGDDGELLRGPWYARREDLATASALEPGTRRLALSPFDNVLCDRARTATLFGFDHRLEIYVPPPKRRWGYYVLPILDGERLVARADAAHDRESGVLRVHTLHLEDRGARDAAQEALDALARLRGASDVRIERVA</sequence>
<name>A0A2T4UHY3_9ACTN</name>
<dbReference type="Proteomes" id="UP000240739">
    <property type="component" value="Unassembled WGS sequence"/>
</dbReference>
<dbReference type="AlphaFoldDB" id="A0A2T4UHY3"/>
<evidence type="ECO:0008006" key="3">
    <source>
        <dbReference type="Google" id="ProtNLM"/>
    </source>
</evidence>